<feature type="domain" description="CxC5 like cysteine cluster associated with KDZ" evidence="1">
    <location>
        <begin position="29"/>
        <end position="122"/>
    </location>
</feature>
<keyword evidence="4" id="KW-1185">Reference proteome</keyword>
<comment type="caution">
    <text evidence="3">The sequence shown here is derived from an EMBL/GenBank/DDBJ whole genome shotgun (WGS) entry which is preliminary data.</text>
</comment>
<dbReference type="EMBL" id="JARKIE010000060">
    <property type="protein sequence ID" value="KAJ7691206.1"/>
    <property type="molecule type" value="Genomic_DNA"/>
</dbReference>
<name>A0AAD7DJS6_MYCRO</name>
<dbReference type="Pfam" id="PF18718">
    <property type="entry name" value="CxC5"/>
    <property type="match status" value="1"/>
</dbReference>
<dbReference type="InterPro" id="IPR040898">
    <property type="entry name" value="CxC6"/>
</dbReference>
<evidence type="ECO:0000259" key="1">
    <source>
        <dbReference type="Pfam" id="PF18718"/>
    </source>
</evidence>
<organism evidence="3 4">
    <name type="scientific">Mycena rosella</name>
    <name type="common">Pink bonnet</name>
    <name type="synonym">Agaricus rosellus</name>
    <dbReference type="NCBI Taxonomy" id="1033263"/>
    <lineage>
        <taxon>Eukaryota</taxon>
        <taxon>Fungi</taxon>
        <taxon>Dikarya</taxon>
        <taxon>Basidiomycota</taxon>
        <taxon>Agaricomycotina</taxon>
        <taxon>Agaricomycetes</taxon>
        <taxon>Agaricomycetidae</taxon>
        <taxon>Agaricales</taxon>
        <taxon>Marasmiineae</taxon>
        <taxon>Mycenaceae</taxon>
        <taxon>Mycena</taxon>
    </lineage>
</organism>
<dbReference type="AlphaFoldDB" id="A0AAD7DJS6"/>
<dbReference type="InterPro" id="IPR041539">
    <property type="entry name" value="CxC5"/>
</dbReference>
<protein>
    <recommendedName>
        <fullName evidence="5">CxC5 like cysteine cluster associated with KDZ domain-containing protein</fullName>
    </recommendedName>
</protein>
<dbReference type="Pfam" id="PF18721">
    <property type="entry name" value="CxC6"/>
    <property type="match status" value="1"/>
</dbReference>
<accession>A0AAD7DJS6</accession>
<evidence type="ECO:0000313" key="4">
    <source>
        <dbReference type="Proteomes" id="UP001221757"/>
    </source>
</evidence>
<reference evidence="3" key="1">
    <citation type="submission" date="2023-03" db="EMBL/GenBank/DDBJ databases">
        <title>Massive genome expansion in bonnet fungi (Mycena s.s.) driven by repeated elements and novel gene families across ecological guilds.</title>
        <authorList>
            <consortium name="Lawrence Berkeley National Laboratory"/>
            <person name="Harder C.B."/>
            <person name="Miyauchi S."/>
            <person name="Viragh M."/>
            <person name="Kuo A."/>
            <person name="Thoen E."/>
            <person name="Andreopoulos B."/>
            <person name="Lu D."/>
            <person name="Skrede I."/>
            <person name="Drula E."/>
            <person name="Henrissat B."/>
            <person name="Morin E."/>
            <person name="Kohler A."/>
            <person name="Barry K."/>
            <person name="LaButti K."/>
            <person name="Morin E."/>
            <person name="Salamov A."/>
            <person name="Lipzen A."/>
            <person name="Mereny Z."/>
            <person name="Hegedus B."/>
            <person name="Baldrian P."/>
            <person name="Stursova M."/>
            <person name="Weitz H."/>
            <person name="Taylor A."/>
            <person name="Grigoriev I.V."/>
            <person name="Nagy L.G."/>
            <person name="Martin F."/>
            <person name="Kauserud H."/>
        </authorList>
    </citation>
    <scope>NUCLEOTIDE SEQUENCE</scope>
    <source>
        <strain evidence="3">CBHHK067</strain>
    </source>
</reference>
<proteinExistence type="predicted"/>
<feature type="domain" description="CxC6 like cysteine cluster associated with KDZ" evidence="2">
    <location>
        <begin position="222"/>
        <end position="271"/>
    </location>
</feature>
<evidence type="ECO:0000259" key="2">
    <source>
        <dbReference type="Pfam" id="PF18721"/>
    </source>
</evidence>
<gene>
    <name evidence="3" type="ORF">B0H17DRAFT_1201305</name>
</gene>
<sequence length="515" mass="59081">MTSMEDVHNFLSQIPGLAESVTMDKAMSFDKDDLRKVILFTLSDGACATYAVHLHCSQCKTTYHNNYSVRDGVRTYYAGIPGAIQVGEHQFVESEVISLFIGLMLISWTSATNAARVYDTCLSKPENRPDHKDWPPTRSFKLRTEHVWDGFLILSLLEDYVERNEILQVPNTGEQNVRFNDAVRKRNARFRLCGQPEWAHYCDRCMQVWKHGDGLKKLHVLVIDEITIGHPCCGVHDCPKPLITNRHRFCRGHDYRHHICAVEALELTHKTRDKTLFQLRARLQRATVSHPNNAFEAKVTAEEVEEMTIESDPNQGDCEAAKDPNGNRKIRALFGRRRTHNEQIFVRPCGMIVAHATFYASESVSQTVDMLQKVFHIESSMPDIVIYDNNCTLYKYLVQQNIQLYKSTGFPVDVFHWKCKHAKDGVECSYHCNPTLFPELLGTDGKAWFFNSSIAEQTNVWLGGYHAILREMGSDKYDFFLDEMVMRKNRLTKVKLEADGMLPDYVPNLSYNVAT</sequence>
<evidence type="ECO:0008006" key="5">
    <source>
        <dbReference type="Google" id="ProtNLM"/>
    </source>
</evidence>
<dbReference type="Proteomes" id="UP001221757">
    <property type="component" value="Unassembled WGS sequence"/>
</dbReference>
<evidence type="ECO:0000313" key="3">
    <source>
        <dbReference type="EMBL" id="KAJ7691206.1"/>
    </source>
</evidence>